<dbReference type="EMBL" id="CP000505">
    <property type="protein sequence ID" value="ABL77630.1"/>
    <property type="molecule type" value="Genomic_DNA"/>
</dbReference>
<organism evidence="3 4">
    <name type="scientific">Thermofilum pendens (strain DSM 2475 / Hrk 5)</name>
    <dbReference type="NCBI Taxonomy" id="368408"/>
    <lineage>
        <taxon>Archaea</taxon>
        <taxon>Thermoproteota</taxon>
        <taxon>Thermoprotei</taxon>
        <taxon>Thermofilales</taxon>
        <taxon>Thermofilaceae</taxon>
        <taxon>Thermofilum</taxon>
    </lineage>
</organism>
<evidence type="ECO:0000259" key="2">
    <source>
        <dbReference type="Pfam" id="PF18481"/>
    </source>
</evidence>
<keyword evidence="4" id="KW-1185">Reference proteome</keyword>
<dbReference type="PANTHER" id="PTHR42252:SF1">
    <property type="entry name" value="DUF434 DOMAIN-CONTAINING PROTEIN"/>
    <property type="match status" value="1"/>
</dbReference>
<protein>
    <recommendedName>
        <fullName evidence="5">DUF434 domain-containing protein</fullName>
    </recommendedName>
</protein>
<feature type="domain" description="DUF434" evidence="1">
    <location>
        <begin position="20"/>
        <end position="74"/>
    </location>
</feature>
<accession>A1RWQ0</accession>
<dbReference type="GeneID" id="4601813"/>
<dbReference type="InterPro" id="IPR041652">
    <property type="entry name" value="DUF5616"/>
</dbReference>
<dbReference type="HOGENOM" id="CLU_102155_0_0_2"/>
<dbReference type="PANTHER" id="PTHR42252">
    <property type="entry name" value="DUF5616 DOMAIN-CONTAINING PROTEIN"/>
    <property type="match status" value="1"/>
</dbReference>
<dbReference type="RefSeq" id="WP_011751895.1">
    <property type="nucleotide sequence ID" value="NC_008698.1"/>
</dbReference>
<evidence type="ECO:0008006" key="5">
    <source>
        <dbReference type="Google" id="ProtNLM"/>
    </source>
</evidence>
<dbReference type="STRING" id="368408.Tpen_0220"/>
<sequence length="244" mass="26593">MKGSEATAGYTRITLNSDFICEAAKDFFYLVNRGYSRKQSLELVTARYGLSKVEKLALYRSIFPREVAASRRKRLAELESLGTGLLVVDAFNQVGTVSSALLGDVLVVGNDGIVRDLAAGYRRISFSPLYVSALYVLLSYLSRLGVERAVFVFDSQVSFSARFAGILKSFASLLGHECWSIISPNADNTVIQLSEWEGAAVATSDSVILEKTKAPVVDVAKNIVSRVSLETVVDLGECLDDEVE</sequence>
<dbReference type="Proteomes" id="UP000000641">
    <property type="component" value="Chromosome"/>
</dbReference>
<dbReference type="AlphaFoldDB" id="A1RWQ0"/>
<dbReference type="Pfam" id="PF18481">
    <property type="entry name" value="DUF5616"/>
    <property type="match status" value="1"/>
</dbReference>
<dbReference type="Pfam" id="PF04256">
    <property type="entry name" value="DUF434"/>
    <property type="match status" value="1"/>
</dbReference>
<gene>
    <name evidence="3" type="ordered locus">Tpen_0220</name>
</gene>
<feature type="domain" description="DUF5616" evidence="2">
    <location>
        <begin position="79"/>
        <end position="221"/>
    </location>
</feature>
<evidence type="ECO:0000313" key="4">
    <source>
        <dbReference type="Proteomes" id="UP000000641"/>
    </source>
</evidence>
<proteinExistence type="predicted"/>
<dbReference type="OrthoDB" id="60095at2157"/>
<evidence type="ECO:0000259" key="1">
    <source>
        <dbReference type="Pfam" id="PF04256"/>
    </source>
</evidence>
<dbReference type="eggNOG" id="arCOG03229">
    <property type="taxonomic scope" value="Archaea"/>
</dbReference>
<dbReference type="InterPro" id="IPR007368">
    <property type="entry name" value="DUF434"/>
</dbReference>
<name>A1RWQ0_THEPD</name>
<dbReference type="KEGG" id="tpe:Tpen_0220"/>
<reference evidence="4" key="1">
    <citation type="journal article" date="2008" name="J. Bacteriol.">
        <title>Genome sequence of Thermofilum pendens reveals an exceptional loss of biosynthetic pathways without genome reduction.</title>
        <authorList>
            <person name="Anderson I."/>
            <person name="Rodriguez J."/>
            <person name="Susanti D."/>
            <person name="Porat I."/>
            <person name="Reich C."/>
            <person name="Ulrich L.E."/>
            <person name="Elkins J.G."/>
            <person name="Mavromatis K."/>
            <person name="Lykidis A."/>
            <person name="Kim E."/>
            <person name="Thompson L.S."/>
            <person name="Nolan M."/>
            <person name="Land M."/>
            <person name="Copeland A."/>
            <person name="Lapidus A."/>
            <person name="Lucas S."/>
            <person name="Detter C."/>
            <person name="Zhulin I.B."/>
            <person name="Olsen G.J."/>
            <person name="Whitman W."/>
            <person name="Mukhopadhyay B."/>
            <person name="Bristow J."/>
            <person name="Kyrpides N."/>
        </authorList>
    </citation>
    <scope>NUCLEOTIDE SEQUENCE [LARGE SCALE GENOMIC DNA]</scope>
    <source>
        <strain evidence="4">DSM 2475 / Hrk 5</strain>
    </source>
</reference>
<evidence type="ECO:0000313" key="3">
    <source>
        <dbReference type="EMBL" id="ABL77630.1"/>
    </source>
</evidence>
<dbReference type="EnsemblBacteria" id="ABL77630">
    <property type="protein sequence ID" value="ABL77630"/>
    <property type="gene ID" value="Tpen_0220"/>
</dbReference>